<evidence type="ECO:0000259" key="2">
    <source>
        <dbReference type="PROSITE" id="PS50883"/>
    </source>
</evidence>
<reference evidence="4" key="1">
    <citation type="submission" date="2018-06" db="EMBL/GenBank/DDBJ databases">
        <authorList>
            <person name="Zhirakovskaya E."/>
        </authorList>
    </citation>
    <scope>NUCLEOTIDE SEQUENCE</scope>
</reference>
<dbReference type="Gene3D" id="6.10.340.10">
    <property type="match status" value="1"/>
</dbReference>
<feature type="transmembrane region" description="Helical" evidence="1">
    <location>
        <begin position="17"/>
        <end position="39"/>
    </location>
</feature>
<dbReference type="InterPro" id="IPR000160">
    <property type="entry name" value="GGDEF_dom"/>
</dbReference>
<evidence type="ECO:0000259" key="3">
    <source>
        <dbReference type="PROSITE" id="PS50887"/>
    </source>
</evidence>
<dbReference type="Pfam" id="PF00990">
    <property type="entry name" value="GGDEF"/>
    <property type="match status" value="1"/>
</dbReference>
<keyword evidence="1" id="KW-0812">Transmembrane</keyword>
<dbReference type="AlphaFoldDB" id="A0A3B1A0R9"/>
<accession>A0A3B1A0R9</accession>
<evidence type="ECO:0000313" key="4">
    <source>
        <dbReference type="EMBL" id="VAW93342.1"/>
    </source>
</evidence>
<dbReference type="FunFam" id="3.30.70.270:FF:000001">
    <property type="entry name" value="Diguanylate cyclase domain protein"/>
    <property type="match status" value="1"/>
</dbReference>
<keyword evidence="1" id="KW-0472">Membrane</keyword>
<dbReference type="PROSITE" id="PS50887">
    <property type="entry name" value="GGDEF"/>
    <property type="match status" value="1"/>
</dbReference>
<dbReference type="SUPFAM" id="SSF55073">
    <property type="entry name" value="Nucleotide cyclase"/>
    <property type="match status" value="1"/>
</dbReference>
<feature type="transmembrane region" description="Helical" evidence="1">
    <location>
        <begin position="338"/>
        <end position="356"/>
    </location>
</feature>
<keyword evidence="1" id="KW-1133">Transmembrane helix</keyword>
<proteinExistence type="predicted"/>
<dbReference type="InterPro" id="IPR001633">
    <property type="entry name" value="EAL_dom"/>
</dbReference>
<organism evidence="4">
    <name type="scientific">hydrothermal vent metagenome</name>
    <dbReference type="NCBI Taxonomy" id="652676"/>
    <lineage>
        <taxon>unclassified sequences</taxon>
        <taxon>metagenomes</taxon>
        <taxon>ecological metagenomes</taxon>
    </lineage>
</organism>
<dbReference type="NCBIfam" id="TIGR00254">
    <property type="entry name" value="GGDEF"/>
    <property type="match status" value="1"/>
</dbReference>
<dbReference type="CDD" id="cd01949">
    <property type="entry name" value="GGDEF"/>
    <property type="match status" value="1"/>
</dbReference>
<dbReference type="SUPFAM" id="SSF141868">
    <property type="entry name" value="EAL domain-like"/>
    <property type="match status" value="1"/>
</dbReference>
<dbReference type="InterPro" id="IPR043128">
    <property type="entry name" value="Rev_trsase/Diguanyl_cyclase"/>
</dbReference>
<dbReference type="CDD" id="cd01948">
    <property type="entry name" value="EAL"/>
    <property type="match status" value="1"/>
</dbReference>
<dbReference type="SMART" id="SM00052">
    <property type="entry name" value="EAL"/>
    <property type="match status" value="1"/>
</dbReference>
<dbReference type="PANTHER" id="PTHR44757:SF2">
    <property type="entry name" value="BIOFILM ARCHITECTURE MAINTENANCE PROTEIN MBAA"/>
    <property type="match status" value="1"/>
</dbReference>
<feature type="domain" description="GGDEF" evidence="3">
    <location>
        <begin position="446"/>
        <end position="577"/>
    </location>
</feature>
<evidence type="ECO:0000256" key="1">
    <source>
        <dbReference type="SAM" id="Phobius"/>
    </source>
</evidence>
<dbReference type="SMART" id="SM00267">
    <property type="entry name" value="GGDEF"/>
    <property type="match status" value="1"/>
</dbReference>
<dbReference type="Gene3D" id="3.30.70.270">
    <property type="match status" value="1"/>
</dbReference>
<dbReference type="InterPro" id="IPR029787">
    <property type="entry name" value="Nucleotide_cyclase"/>
</dbReference>
<dbReference type="EMBL" id="UOFR01000018">
    <property type="protein sequence ID" value="VAW93342.1"/>
    <property type="molecule type" value="Genomic_DNA"/>
</dbReference>
<name>A0A3B1A0R9_9ZZZZ</name>
<sequence>MTSLKKFISLPSIRKQYLLLAVLLVFVVGTYTALMGLWIKSTNKSHFDRSEQRIEVNSLSNQIRRSIVAADNALDLFLLDPDQNTRIAFEDELERTRAQLNNLIDSDWAQHSAINPILMGLISTLDELKTSAYQIMEIRQTADLMYPAMRMANGDMLDANRLITSETGHAIQTYNIKQIRKLKKHELEVYKELGYARDNWLRLIAAYRLFLVNRMGSLFEAALQEQLADVETLYFGFEKSVDRLSLLNQKYELDIEVSAAIESIRELSPKWFLGFQKVMAINSEDQWRADTPVVKNIINPLFRDLYDKLVKIDDALIRLANEDLSKQSNAAETVSTSLWGMAIFILLLSFISFIVLEINFIRPIAKVASSLKAEAKGHEVSELPDVKAVEIRDLTEAFIELRQQVHTRQLALEHIAMHDSLTSLPNRALLMDRLNQAIVSTQRKKRSLALLMLDLDRFKEINDTLGHQTGDALLQQVGVRLRNVLRDSDTVARLGGDEFAVLLSNVNETNALRIAAAIHEKLEKVYDVYDHSLYVGVSIGVAIFPQHGETSQSLLQHADVAMYVAKRSNTSITLYDLEQDEHSLSQLSVLSDLRTAIEKDEFVLEYQATVTMSDSSLHGAEALIRWNHPKHGRIMPDDFINAAEQTGLIKRISNWVMDTAIRDCFRLHQKGHKVNISLNLSVWDIQDQNISLNITQKLEKWGLPAKYITLEITERVMMAEPERARQVLNNLEAMGLQVVIDDFGTGFSSLVYLKQLPVSMLKIDKSFVIDMMQDESDAAIVHSIVELAHNLGLQVVAEGVESDQTWSWLKTWGCDFAQGFYISEPLSLANYEKYLDSYSTNEVFRQS</sequence>
<dbReference type="PANTHER" id="PTHR44757">
    <property type="entry name" value="DIGUANYLATE CYCLASE DGCP"/>
    <property type="match status" value="1"/>
</dbReference>
<feature type="domain" description="EAL" evidence="2">
    <location>
        <begin position="586"/>
        <end position="839"/>
    </location>
</feature>
<gene>
    <name evidence="4" type="ORF">MNBD_GAMMA21-963</name>
</gene>
<dbReference type="Gene3D" id="3.20.20.450">
    <property type="entry name" value="EAL domain"/>
    <property type="match status" value="1"/>
</dbReference>
<dbReference type="PROSITE" id="PS50883">
    <property type="entry name" value="EAL"/>
    <property type="match status" value="1"/>
</dbReference>
<dbReference type="InterPro" id="IPR035919">
    <property type="entry name" value="EAL_sf"/>
</dbReference>
<dbReference type="InterPro" id="IPR052155">
    <property type="entry name" value="Biofilm_reg_signaling"/>
</dbReference>
<protein>
    <submittedName>
        <fullName evidence="4">Diguanylate cyclase/phosphodiesterase (GGDEF &amp; EAL domains) with PAS/PAC sensor(S)</fullName>
    </submittedName>
</protein>
<dbReference type="Pfam" id="PF00563">
    <property type="entry name" value="EAL"/>
    <property type="match status" value="1"/>
</dbReference>